<evidence type="ECO:0000256" key="3">
    <source>
        <dbReference type="ARBA" id="ARBA00022692"/>
    </source>
</evidence>
<evidence type="ECO:0000256" key="1">
    <source>
        <dbReference type="ARBA" id="ARBA00004651"/>
    </source>
</evidence>
<sequence length="546" mass="59413">MLSKIQKISIATRAWTILLFFAVGLSANVVLDALQTRQLMNDNYQRGVITLVESAQGVAHYYFEQASQGKLSEQEAQVQALAAISAMRFDGGNYIFVADQHGVQIASGVKSLIGKNILGLTDHTGKAFVKELYRVANSGGGFVDYIWANPDKGTTDPKTSYARTFEPWQWMIGSGVNMVALQANIEHAEHRSAFKALIILALLSAVVAFFIKSITTPIQRTINAVKELSSGHGDLTQRLEEQECRELSELAIHFNRFVESIQTIMLSVNDAATQVSSSVEQMHHSVYKIDDNLVQQQNDVDQLATAMTQMLATVEEVAGRTVEANDASQLAAKETRSSQTIMGTNIQASQHLSDEMGNVSQVVMQLSNDVKDVDTVLEVIKGVAEQTNLLALNAAIEAARAGTHGRGFAVVADEVRTLSQRTQQSTLEIQAIVEKLQQGTENVVSLMSAGASEANELTALSAKTGEALEKISREVQTIESMNEHIATAAEQQTVTVNDINRNVVSLRDMSVSVSQESTQMSCASQSLQQVSSLLMETISRFKLASQ</sequence>
<dbReference type="GO" id="GO:0006935">
    <property type="term" value="P:chemotaxis"/>
    <property type="evidence" value="ECO:0007669"/>
    <property type="project" value="UniProtKB-ARBA"/>
</dbReference>
<dbReference type="SMART" id="SM00304">
    <property type="entry name" value="HAMP"/>
    <property type="match status" value="1"/>
</dbReference>
<dbReference type="CDD" id="cd06225">
    <property type="entry name" value="HAMP"/>
    <property type="match status" value="1"/>
</dbReference>
<evidence type="ECO:0000313" key="12">
    <source>
        <dbReference type="EMBL" id="MCJ2378419.1"/>
    </source>
</evidence>
<comment type="similarity">
    <text evidence="7">Belongs to the methyl-accepting chemotaxis (MCP) protein family.</text>
</comment>
<keyword evidence="13" id="KW-1185">Reference proteome</keyword>
<dbReference type="PANTHER" id="PTHR32089">
    <property type="entry name" value="METHYL-ACCEPTING CHEMOTAXIS PROTEIN MCPB"/>
    <property type="match status" value="1"/>
</dbReference>
<evidence type="ECO:0000256" key="4">
    <source>
        <dbReference type="ARBA" id="ARBA00022989"/>
    </source>
</evidence>
<evidence type="ECO:0000256" key="7">
    <source>
        <dbReference type="ARBA" id="ARBA00029447"/>
    </source>
</evidence>
<dbReference type="Gene3D" id="1.10.287.950">
    <property type="entry name" value="Methyl-accepting chemotaxis protein"/>
    <property type="match status" value="1"/>
</dbReference>
<dbReference type="GO" id="GO:0007165">
    <property type="term" value="P:signal transduction"/>
    <property type="evidence" value="ECO:0007669"/>
    <property type="project" value="UniProtKB-KW"/>
</dbReference>
<dbReference type="PROSITE" id="PS50885">
    <property type="entry name" value="HAMP"/>
    <property type="match status" value="1"/>
</dbReference>
<dbReference type="InterPro" id="IPR004089">
    <property type="entry name" value="MCPsignal_dom"/>
</dbReference>
<dbReference type="AlphaFoldDB" id="A0A9X1WKE2"/>
<protein>
    <submittedName>
        <fullName evidence="12">Methyl-accepting chemotaxis protein</fullName>
    </submittedName>
</protein>
<evidence type="ECO:0000256" key="8">
    <source>
        <dbReference type="PROSITE-ProRule" id="PRU00284"/>
    </source>
</evidence>
<evidence type="ECO:0000256" key="6">
    <source>
        <dbReference type="ARBA" id="ARBA00023224"/>
    </source>
</evidence>
<feature type="transmembrane region" description="Helical" evidence="9">
    <location>
        <begin position="193"/>
        <end position="211"/>
    </location>
</feature>
<dbReference type="PANTHER" id="PTHR32089:SF120">
    <property type="entry name" value="METHYL-ACCEPTING CHEMOTAXIS PROTEIN TLPQ"/>
    <property type="match status" value="1"/>
</dbReference>
<accession>A0A9X1WKE2</accession>
<gene>
    <name evidence="12" type="ORF">LNL84_16510</name>
</gene>
<dbReference type="CDD" id="cd11386">
    <property type="entry name" value="MCP_signal"/>
    <property type="match status" value="1"/>
</dbReference>
<evidence type="ECO:0000259" key="10">
    <source>
        <dbReference type="PROSITE" id="PS50111"/>
    </source>
</evidence>
<dbReference type="PROSITE" id="PS50111">
    <property type="entry name" value="CHEMOTAXIS_TRANSDUC_2"/>
    <property type="match status" value="1"/>
</dbReference>
<keyword evidence="2" id="KW-1003">Cell membrane</keyword>
<keyword evidence="6 8" id="KW-0807">Transducer</keyword>
<dbReference type="SMART" id="SM01049">
    <property type="entry name" value="Cache_2"/>
    <property type="match status" value="1"/>
</dbReference>
<evidence type="ECO:0000259" key="11">
    <source>
        <dbReference type="PROSITE" id="PS50885"/>
    </source>
</evidence>
<dbReference type="Proteomes" id="UP001139488">
    <property type="component" value="Unassembled WGS sequence"/>
</dbReference>
<dbReference type="InterPro" id="IPR033480">
    <property type="entry name" value="sCache_2"/>
</dbReference>
<dbReference type="EMBL" id="JAJNNZ010000016">
    <property type="protein sequence ID" value="MCJ2378419.1"/>
    <property type="molecule type" value="Genomic_DNA"/>
</dbReference>
<keyword evidence="5 9" id="KW-0472">Membrane</keyword>
<keyword evidence="3 9" id="KW-0812">Transmembrane</keyword>
<evidence type="ECO:0000256" key="5">
    <source>
        <dbReference type="ARBA" id="ARBA00023136"/>
    </source>
</evidence>
<proteinExistence type="inferred from homology"/>
<evidence type="ECO:0000313" key="13">
    <source>
        <dbReference type="Proteomes" id="UP001139488"/>
    </source>
</evidence>
<comment type="caution">
    <text evidence="12">The sequence shown here is derived from an EMBL/GenBank/DDBJ whole genome shotgun (WGS) entry which is preliminary data.</text>
</comment>
<dbReference type="Pfam" id="PF17200">
    <property type="entry name" value="sCache_2"/>
    <property type="match status" value="1"/>
</dbReference>
<dbReference type="Pfam" id="PF00015">
    <property type="entry name" value="MCPsignal"/>
    <property type="match status" value="1"/>
</dbReference>
<keyword evidence="4 9" id="KW-1133">Transmembrane helix</keyword>
<organism evidence="12 13">
    <name type="scientific">Vibrio gelatinilyticus</name>
    <dbReference type="NCBI Taxonomy" id="2893468"/>
    <lineage>
        <taxon>Bacteria</taxon>
        <taxon>Pseudomonadati</taxon>
        <taxon>Pseudomonadota</taxon>
        <taxon>Gammaproteobacteria</taxon>
        <taxon>Vibrionales</taxon>
        <taxon>Vibrionaceae</taxon>
        <taxon>Vibrio</taxon>
    </lineage>
</organism>
<dbReference type="SMART" id="SM00283">
    <property type="entry name" value="MA"/>
    <property type="match status" value="1"/>
</dbReference>
<dbReference type="Gene3D" id="3.30.450.20">
    <property type="entry name" value="PAS domain"/>
    <property type="match status" value="1"/>
</dbReference>
<evidence type="ECO:0000256" key="9">
    <source>
        <dbReference type="SAM" id="Phobius"/>
    </source>
</evidence>
<name>A0A9X1WKE2_9VIBR</name>
<dbReference type="FunFam" id="1.10.287.950:FF:000001">
    <property type="entry name" value="Methyl-accepting chemotaxis sensory transducer"/>
    <property type="match status" value="1"/>
</dbReference>
<dbReference type="RefSeq" id="WP_244358721.1">
    <property type="nucleotide sequence ID" value="NZ_JAJNNZ010000016.1"/>
</dbReference>
<feature type="domain" description="HAMP" evidence="11">
    <location>
        <begin position="212"/>
        <end position="266"/>
    </location>
</feature>
<feature type="domain" description="Methyl-accepting transducer" evidence="10">
    <location>
        <begin position="271"/>
        <end position="507"/>
    </location>
</feature>
<dbReference type="InterPro" id="IPR003660">
    <property type="entry name" value="HAMP_dom"/>
</dbReference>
<evidence type="ECO:0000256" key="2">
    <source>
        <dbReference type="ARBA" id="ARBA00022475"/>
    </source>
</evidence>
<dbReference type="Pfam" id="PF00672">
    <property type="entry name" value="HAMP"/>
    <property type="match status" value="1"/>
</dbReference>
<comment type="subcellular location">
    <subcellularLocation>
        <location evidence="1">Cell membrane</location>
        <topology evidence="1">Multi-pass membrane protein</topology>
    </subcellularLocation>
</comment>
<reference evidence="12" key="1">
    <citation type="submission" date="2021-11" db="EMBL/GenBank/DDBJ databases">
        <title>Vibrio ZSDE26 sp. nov. and Vibrio ZSDZ34 sp. nov., isolated from coastal seawater in Qingdao.</title>
        <authorList>
            <person name="Zhang P."/>
        </authorList>
    </citation>
    <scope>NUCLEOTIDE SEQUENCE</scope>
    <source>
        <strain evidence="12">ZSDZ34</strain>
    </source>
</reference>
<dbReference type="GO" id="GO:0005886">
    <property type="term" value="C:plasma membrane"/>
    <property type="evidence" value="ECO:0007669"/>
    <property type="project" value="UniProtKB-SubCell"/>
</dbReference>
<dbReference type="SUPFAM" id="SSF58104">
    <property type="entry name" value="Methyl-accepting chemotaxis protein (MCP) signaling domain"/>
    <property type="match status" value="1"/>
</dbReference>